<keyword evidence="7" id="KW-0472">Membrane</keyword>
<comment type="similarity">
    <text evidence="1 7">Belongs to the CcmH/CycL/Ccl2/NrfF family.</text>
</comment>
<dbReference type="InterPro" id="IPR051263">
    <property type="entry name" value="C-type_cytochrome_biogenesis"/>
</dbReference>
<keyword evidence="5" id="KW-0201">Cytochrome c-type biogenesis</keyword>
<sequence>MKARMGARMGARATLAMLAVVLAQAAWSVQPDEVLADPALEHRARQIGQVLRCPVCQGENIDESNAPISRDLRLYVRERLTEGDSDAEVIAAVTQRFGEYVLFEPKAEGANLLLYWAGPVMALLAALGAWLFLRRRQTDAAPPPALSADERAQLDRLLRDQDS</sequence>
<name>A0A1H2RDG4_9RHOB</name>
<evidence type="ECO:0000256" key="7">
    <source>
        <dbReference type="RuleBase" id="RU364112"/>
    </source>
</evidence>
<keyword evidence="10" id="KW-1185">Reference proteome</keyword>
<dbReference type="STRING" id="1545044.SAMN05444276_101302"/>
<proteinExistence type="inferred from homology"/>
<accession>A0A1H2RDG4</accession>
<keyword evidence="6 7" id="KW-0408">Iron</keyword>
<dbReference type="CDD" id="cd16378">
    <property type="entry name" value="CcmH_N"/>
    <property type="match status" value="1"/>
</dbReference>
<keyword evidence="2 7" id="KW-0349">Heme</keyword>
<dbReference type="EMBL" id="FNNA01000001">
    <property type="protein sequence ID" value="SDW17345.1"/>
    <property type="molecule type" value="Genomic_DNA"/>
</dbReference>
<evidence type="ECO:0000313" key="10">
    <source>
        <dbReference type="Proteomes" id="UP000182944"/>
    </source>
</evidence>
<evidence type="ECO:0000256" key="2">
    <source>
        <dbReference type="ARBA" id="ARBA00022617"/>
    </source>
</evidence>
<feature type="transmembrane region" description="Helical" evidence="7">
    <location>
        <begin position="113"/>
        <end position="133"/>
    </location>
</feature>
<dbReference type="Proteomes" id="UP000182944">
    <property type="component" value="Unassembled WGS sequence"/>
</dbReference>
<dbReference type="AlphaFoldDB" id="A0A1H2RDG4"/>
<keyword evidence="7" id="KW-1133">Transmembrane helix</keyword>
<evidence type="ECO:0000256" key="1">
    <source>
        <dbReference type="ARBA" id="ARBA00010342"/>
    </source>
</evidence>
<evidence type="ECO:0000259" key="8">
    <source>
        <dbReference type="Pfam" id="PF03918"/>
    </source>
</evidence>
<dbReference type="Gene3D" id="1.10.8.640">
    <property type="entry name" value="Cytochrome C biogenesis protein"/>
    <property type="match status" value="1"/>
</dbReference>
<organism evidence="9 10">
    <name type="scientific">Paracoccus sanguinis</name>
    <dbReference type="NCBI Taxonomy" id="1545044"/>
    <lineage>
        <taxon>Bacteria</taxon>
        <taxon>Pseudomonadati</taxon>
        <taxon>Pseudomonadota</taxon>
        <taxon>Alphaproteobacteria</taxon>
        <taxon>Rhodobacterales</taxon>
        <taxon>Paracoccaceae</taxon>
        <taxon>Paracoccus</taxon>
    </lineage>
</organism>
<dbReference type="RefSeq" id="WP_081969136.1">
    <property type="nucleotide sequence ID" value="NZ_FNNA01000001.1"/>
</dbReference>
<dbReference type="PANTHER" id="PTHR47870:SF1">
    <property type="entry name" value="CYTOCHROME C-TYPE BIOGENESIS PROTEIN CCMH"/>
    <property type="match status" value="1"/>
</dbReference>
<protein>
    <recommendedName>
        <fullName evidence="7">Cytochrome c-type biogenesis protein</fullName>
    </recommendedName>
</protein>
<evidence type="ECO:0000256" key="3">
    <source>
        <dbReference type="ARBA" id="ARBA00022723"/>
    </source>
</evidence>
<keyword evidence="3 7" id="KW-0479">Metal-binding</keyword>
<gene>
    <name evidence="9" type="ORF">SAMN05444276_101302</name>
</gene>
<dbReference type="GO" id="GO:0017004">
    <property type="term" value="P:cytochrome complex assembly"/>
    <property type="evidence" value="ECO:0007669"/>
    <property type="project" value="UniProtKB-KW"/>
</dbReference>
<dbReference type="InterPro" id="IPR005616">
    <property type="entry name" value="CcmH/CycL/Ccl2/NrfF_N"/>
</dbReference>
<dbReference type="GO" id="GO:0005886">
    <property type="term" value="C:plasma membrane"/>
    <property type="evidence" value="ECO:0007669"/>
    <property type="project" value="TreeGrafter"/>
</dbReference>
<dbReference type="PANTHER" id="PTHR47870">
    <property type="entry name" value="CYTOCHROME C-TYPE BIOGENESIS PROTEIN CCMH"/>
    <property type="match status" value="1"/>
</dbReference>
<evidence type="ECO:0000256" key="5">
    <source>
        <dbReference type="ARBA" id="ARBA00022748"/>
    </source>
</evidence>
<dbReference type="GO" id="GO:0046872">
    <property type="term" value="F:metal ion binding"/>
    <property type="evidence" value="ECO:0007669"/>
    <property type="project" value="UniProtKB-KW"/>
</dbReference>
<keyword evidence="4 7" id="KW-0732">Signal</keyword>
<keyword evidence="7" id="KW-0812">Transmembrane</keyword>
<feature type="domain" description="CcmH/CycL/Ccl2/NrfF N-terminal" evidence="8">
    <location>
        <begin position="17"/>
        <end position="158"/>
    </location>
</feature>
<comment type="function">
    <text evidence="7">Possible subunit of a heme lyase.</text>
</comment>
<feature type="chain" id="PRO_5011020698" description="Cytochrome c-type biogenesis protein" evidence="7">
    <location>
        <begin position="26"/>
        <end position="163"/>
    </location>
</feature>
<reference evidence="10" key="1">
    <citation type="submission" date="2016-10" db="EMBL/GenBank/DDBJ databases">
        <authorList>
            <person name="Varghese N."/>
            <person name="Submissions S."/>
        </authorList>
    </citation>
    <scope>NUCLEOTIDE SEQUENCE [LARGE SCALE GENOMIC DNA]</scope>
    <source>
        <strain evidence="10">DSM 29303</strain>
    </source>
</reference>
<evidence type="ECO:0000313" key="9">
    <source>
        <dbReference type="EMBL" id="SDW17345.1"/>
    </source>
</evidence>
<evidence type="ECO:0000256" key="4">
    <source>
        <dbReference type="ARBA" id="ARBA00022729"/>
    </source>
</evidence>
<dbReference type="Pfam" id="PF03918">
    <property type="entry name" value="CcmH"/>
    <property type="match status" value="1"/>
</dbReference>
<evidence type="ECO:0000256" key="6">
    <source>
        <dbReference type="ARBA" id="ARBA00023004"/>
    </source>
</evidence>
<feature type="signal peptide" evidence="7">
    <location>
        <begin position="1"/>
        <end position="25"/>
    </location>
</feature>
<dbReference type="InterPro" id="IPR038297">
    <property type="entry name" value="CcmH/CycL/NrfF/Ccl2_sf"/>
</dbReference>